<evidence type="ECO:0000313" key="3">
    <source>
        <dbReference type="EMBL" id="GGD56749.1"/>
    </source>
</evidence>
<dbReference type="PROSITE" id="PS50882">
    <property type="entry name" value="YTH"/>
    <property type="match status" value="1"/>
</dbReference>
<accession>A0A916YRV2</accession>
<sequence>MIPDSTRRRGQPLVALTLLVGGWVAARALVPTGSWLDVPLPPNVAKRAGERESVADIAVRALPPPLRQTGISPTPPTGAPADRSAAPAMPSMPRLVPTALTPDARTVSPPPAPPAHRAATAPVRPTVATRPPAATVPFAAAPAGAGRWTFDSWVLWRDDGKAAALSTPSYGASQAGAVARYRLAPGSAVEPRAHLRATTALRGEQAEIAAGIGFRPVASLPVEVLAEGRAGRFDGDTRIRPAVMAVLGPPPQQLPGGLTGEAYAQAGYVGGAGATAFADGQVRVTRSFDVGDIKVQAGGGSWGGAQDGAARLDAGPTISATAPVGEGIFMRFSLDWREKVAGDAEPGSGPVVTLSAGF</sequence>
<feature type="region of interest" description="Disordered" evidence="1">
    <location>
        <begin position="65"/>
        <end position="90"/>
    </location>
</feature>
<evidence type="ECO:0000256" key="1">
    <source>
        <dbReference type="SAM" id="MobiDB-lite"/>
    </source>
</evidence>
<feature type="compositionally biased region" description="Low complexity" evidence="1">
    <location>
        <begin position="115"/>
        <end position="128"/>
    </location>
</feature>
<feature type="region of interest" description="Disordered" evidence="1">
    <location>
        <begin position="105"/>
        <end position="128"/>
    </location>
</feature>
<dbReference type="AlphaFoldDB" id="A0A916YRV2"/>
<evidence type="ECO:0000259" key="2">
    <source>
        <dbReference type="PROSITE" id="PS50882"/>
    </source>
</evidence>
<name>A0A916YRV2_9SPHN</name>
<dbReference type="RefSeq" id="WP_156521976.1">
    <property type="nucleotide sequence ID" value="NZ_BMIP01000001.1"/>
</dbReference>
<proteinExistence type="predicted"/>
<feature type="domain" description="YTH" evidence="2">
    <location>
        <begin position="280"/>
        <end position="358"/>
    </location>
</feature>
<comment type="caution">
    <text evidence="3">The sequence shown here is derived from an EMBL/GenBank/DDBJ whole genome shotgun (WGS) entry which is preliminary data.</text>
</comment>
<gene>
    <name evidence="3" type="ORF">GCM10010990_02450</name>
</gene>
<dbReference type="EMBL" id="BMIP01000001">
    <property type="protein sequence ID" value="GGD56749.1"/>
    <property type="molecule type" value="Genomic_DNA"/>
</dbReference>
<keyword evidence="4" id="KW-1185">Reference proteome</keyword>
<dbReference type="Proteomes" id="UP000612349">
    <property type="component" value="Unassembled WGS sequence"/>
</dbReference>
<dbReference type="InterPro" id="IPR007275">
    <property type="entry name" value="YTH_domain"/>
</dbReference>
<organism evidence="3 4">
    <name type="scientific">Croceicoccus mobilis</name>
    <dbReference type="NCBI Taxonomy" id="1703339"/>
    <lineage>
        <taxon>Bacteria</taxon>
        <taxon>Pseudomonadati</taxon>
        <taxon>Pseudomonadota</taxon>
        <taxon>Alphaproteobacteria</taxon>
        <taxon>Sphingomonadales</taxon>
        <taxon>Erythrobacteraceae</taxon>
        <taxon>Croceicoccus</taxon>
    </lineage>
</organism>
<reference evidence="3" key="1">
    <citation type="journal article" date="2014" name="Int. J. Syst. Evol. Microbiol.">
        <title>Complete genome sequence of Corynebacterium casei LMG S-19264T (=DSM 44701T), isolated from a smear-ripened cheese.</title>
        <authorList>
            <consortium name="US DOE Joint Genome Institute (JGI-PGF)"/>
            <person name="Walter F."/>
            <person name="Albersmeier A."/>
            <person name="Kalinowski J."/>
            <person name="Ruckert C."/>
        </authorList>
    </citation>
    <scope>NUCLEOTIDE SEQUENCE</scope>
    <source>
        <strain evidence="3">CGMCC 1.15360</strain>
    </source>
</reference>
<protein>
    <recommendedName>
        <fullName evidence="2">YTH domain-containing protein</fullName>
    </recommendedName>
</protein>
<evidence type="ECO:0000313" key="4">
    <source>
        <dbReference type="Proteomes" id="UP000612349"/>
    </source>
</evidence>
<dbReference type="GO" id="GO:0003723">
    <property type="term" value="F:RNA binding"/>
    <property type="evidence" value="ECO:0007669"/>
    <property type="project" value="InterPro"/>
</dbReference>
<dbReference type="OrthoDB" id="7427399at2"/>
<reference evidence="3" key="2">
    <citation type="submission" date="2020-09" db="EMBL/GenBank/DDBJ databases">
        <authorList>
            <person name="Sun Q."/>
            <person name="Zhou Y."/>
        </authorList>
    </citation>
    <scope>NUCLEOTIDE SEQUENCE</scope>
    <source>
        <strain evidence="3">CGMCC 1.15360</strain>
    </source>
</reference>